<dbReference type="EMBL" id="CAAALY010107599">
    <property type="protein sequence ID" value="VEL29916.1"/>
    <property type="molecule type" value="Genomic_DNA"/>
</dbReference>
<proteinExistence type="predicted"/>
<protein>
    <submittedName>
        <fullName evidence="1">Uncharacterized protein</fullName>
    </submittedName>
</protein>
<reference evidence="1" key="1">
    <citation type="submission" date="2018-11" db="EMBL/GenBank/DDBJ databases">
        <authorList>
            <consortium name="Pathogen Informatics"/>
        </authorList>
    </citation>
    <scope>NUCLEOTIDE SEQUENCE</scope>
</reference>
<name>A0A3S5CR90_9PLAT</name>
<gene>
    <name evidence="1" type="ORF">PXEA_LOCUS23356</name>
</gene>
<sequence>MAECLAPIVQVEPIFVSMLSILVTLTPLAVGSHFPHQTNWKGSDSKFSTMEYLTLATVLLEIGESIHFLFTASAHLKTKAASCTSFGRSTSFRIASILIFDWNWSARYFLCQSYA</sequence>
<organism evidence="1 2">
    <name type="scientific">Protopolystoma xenopodis</name>
    <dbReference type="NCBI Taxonomy" id="117903"/>
    <lineage>
        <taxon>Eukaryota</taxon>
        <taxon>Metazoa</taxon>
        <taxon>Spiralia</taxon>
        <taxon>Lophotrochozoa</taxon>
        <taxon>Platyhelminthes</taxon>
        <taxon>Monogenea</taxon>
        <taxon>Polyopisthocotylea</taxon>
        <taxon>Polystomatidea</taxon>
        <taxon>Polystomatidae</taxon>
        <taxon>Protopolystoma</taxon>
    </lineage>
</organism>
<dbReference type="Proteomes" id="UP000784294">
    <property type="component" value="Unassembled WGS sequence"/>
</dbReference>
<evidence type="ECO:0000313" key="2">
    <source>
        <dbReference type="Proteomes" id="UP000784294"/>
    </source>
</evidence>
<dbReference type="AlphaFoldDB" id="A0A3S5CR90"/>
<accession>A0A3S5CR90</accession>
<keyword evidence="2" id="KW-1185">Reference proteome</keyword>
<evidence type="ECO:0000313" key="1">
    <source>
        <dbReference type="EMBL" id="VEL29916.1"/>
    </source>
</evidence>
<comment type="caution">
    <text evidence="1">The sequence shown here is derived from an EMBL/GenBank/DDBJ whole genome shotgun (WGS) entry which is preliminary data.</text>
</comment>